<dbReference type="SUPFAM" id="SSF81901">
    <property type="entry name" value="HCP-like"/>
    <property type="match status" value="1"/>
</dbReference>
<dbReference type="Proteomes" id="UP000439903">
    <property type="component" value="Unassembled WGS sequence"/>
</dbReference>
<dbReference type="OrthoDB" id="2425131at2759"/>
<dbReference type="Pfam" id="PF08238">
    <property type="entry name" value="Sel1"/>
    <property type="match status" value="4"/>
</dbReference>
<comment type="caution">
    <text evidence="2">The sequence shown here is derived from an EMBL/GenBank/DDBJ whole genome shotgun (WGS) entry which is preliminary data.</text>
</comment>
<comment type="similarity">
    <text evidence="1">Belongs to the sel-1 family.</text>
</comment>
<dbReference type="InterPro" id="IPR050767">
    <property type="entry name" value="Sel1_AlgK"/>
</dbReference>
<evidence type="ECO:0000256" key="1">
    <source>
        <dbReference type="ARBA" id="ARBA00038101"/>
    </source>
</evidence>
<dbReference type="InterPro" id="IPR006597">
    <property type="entry name" value="Sel1-like"/>
</dbReference>
<dbReference type="SMART" id="SM00671">
    <property type="entry name" value="SEL1"/>
    <property type="match status" value="4"/>
</dbReference>
<name>A0A8H3WZ44_GIGMA</name>
<organism evidence="2 3">
    <name type="scientific">Gigaspora margarita</name>
    <dbReference type="NCBI Taxonomy" id="4874"/>
    <lineage>
        <taxon>Eukaryota</taxon>
        <taxon>Fungi</taxon>
        <taxon>Fungi incertae sedis</taxon>
        <taxon>Mucoromycota</taxon>
        <taxon>Glomeromycotina</taxon>
        <taxon>Glomeromycetes</taxon>
        <taxon>Diversisporales</taxon>
        <taxon>Gigasporaceae</taxon>
        <taxon>Gigaspora</taxon>
    </lineage>
</organism>
<dbReference type="PANTHER" id="PTHR11102">
    <property type="entry name" value="SEL-1-LIKE PROTEIN"/>
    <property type="match status" value="1"/>
</dbReference>
<accession>A0A8H3WZ44</accession>
<protein>
    <submittedName>
        <fullName evidence="2">Calmodulin-dependent protein kinase</fullName>
    </submittedName>
</protein>
<dbReference type="AlphaFoldDB" id="A0A8H3WZ44"/>
<evidence type="ECO:0000313" key="2">
    <source>
        <dbReference type="EMBL" id="KAF0385398.1"/>
    </source>
</evidence>
<dbReference type="InterPro" id="IPR011990">
    <property type="entry name" value="TPR-like_helical_dom_sf"/>
</dbReference>
<dbReference type="GO" id="GO:0016301">
    <property type="term" value="F:kinase activity"/>
    <property type="evidence" value="ECO:0007669"/>
    <property type="project" value="UniProtKB-KW"/>
</dbReference>
<keyword evidence="2" id="KW-0808">Transferase</keyword>
<dbReference type="EMBL" id="WTPW01002349">
    <property type="protein sequence ID" value="KAF0385398.1"/>
    <property type="molecule type" value="Genomic_DNA"/>
</dbReference>
<dbReference type="Gene3D" id="1.25.40.10">
    <property type="entry name" value="Tetratricopeptide repeat domain"/>
    <property type="match status" value="1"/>
</dbReference>
<evidence type="ECO:0000313" key="3">
    <source>
        <dbReference type="Proteomes" id="UP000439903"/>
    </source>
</evidence>
<proteinExistence type="inferred from homology"/>
<keyword evidence="3" id="KW-1185">Reference proteome</keyword>
<keyword evidence="2" id="KW-0418">Kinase</keyword>
<sequence length="298" mass="34050">MTPSNFVNIRRLSSKPSSKRCSRISIASSSSSKSAQLFDEQLRRLCPTSHYHPKIVDPIRAIVNVLLPIFLQEQLKCTSNKTLKNILTNSIENYGVETSQIYQWLFNNQNTYLYKSLLGFFLMVGIGCRRDKKSAFSLFLAAAKKGYLIAQELVGDCYFFGIGTHENADLAFLWYSKCAEQGSGYGYHGLGICYEKGKGTERFLPLAIEYYKISAMKGNVWGMIQLARRYQIGVGILKNIDKSIYWYQRALEIGCEKAKNELEKLMNSLLYSSKCHSSFSFRYNNFISKNTIMHSNHE</sequence>
<reference evidence="2 3" key="1">
    <citation type="journal article" date="2019" name="Environ. Microbiol.">
        <title>At the nexus of three kingdoms: the genome of the mycorrhizal fungus Gigaspora margarita provides insights into plant, endobacterial and fungal interactions.</title>
        <authorList>
            <person name="Venice F."/>
            <person name="Ghignone S."/>
            <person name="Salvioli di Fossalunga A."/>
            <person name="Amselem J."/>
            <person name="Novero M."/>
            <person name="Xianan X."/>
            <person name="Sedzielewska Toro K."/>
            <person name="Morin E."/>
            <person name="Lipzen A."/>
            <person name="Grigoriev I.V."/>
            <person name="Henrissat B."/>
            <person name="Martin F.M."/>
            <person name="Bonfante P."/>
        </authorList>
    </citation>
    <scope>NUCLEOTIDE SEQUENCE [LARGE SCALE GENOMIC DNA]</scope>
    <source>
        <strain evidence="2 3">BEG34</strain>
    </source>
</reference>
<dbReference type="PANTHER" id="PTHR11102:SF160">
    <property type="entry name" value="ERAD-ASSOCIATED E3 UBIQUITIN-PROTEIN LIGASE COMPONENT HRD3"/>
    <property type="match status" value="1"/>
</dbReference>
<gene>
    <name evidence="2" type="ORF">F8M41_011472</name>
</gene>